<protein>
    <submittedName>
        <fullName evidence="1">Uncharacterized protein</fullName>
    </submittedName>
</protein>
<keyword evidence="2" id="KW-1185">Reference proteome</keyword>
<evidence type="ECO:0000313" key="1">
    <source>
        <dbReference type="EMBL" id="MFD1861895.1"/>
    </source>
</evidence>
<organism evidence="1 2">
    <name type="scientific">Planococcus chinensis</name>
    <dbReference type="NCBI Taxonomy" id="272917"/>
    <lineage>
        <taxon>Bacteria</taxon>
        <taxon>Bacillati</taxon>
        <taxon>Bacillota</taxon>
        <taxon>Bacilli</taxon>
        <taxon>Bacillales</taxon>
        <taxon>Caryophanaceae</taxon>
        <taxon>Planococcus</taxon>
    </lineage>
</organism>
<evidence type="ECO:0000313" key="2">
    <source>
        <dbReference type="Proteomes" id="UP001597273"/>
    </source>
</evidence>
<dbReference type="RefSeq" id="WP_204891044.1">
    <property type="nucleotide sequence ID" value="NZ_JBHUFW010000004.1"/>
</dbReference>
<name>A0ABW4QEC3_9BACL</name>
<dbReference type="EMBL" id="JBHUFW010000004">
    <property type="protein sequence ID" value="MFD1861895.1"/>
    <property type="molecule type" value="Genomic_DNA"/>
</dbReference>
<proteinExistence type="predicted"/>
<accession>A0ABW4QEC3</accession>
<comment type="caution">
    <text evidence="1">The sequence shown here is derived from an EMBL/GenBank/DDBJ whole genome shotgun (WGS) entry which is preliminary data.</text>
</comment>
<gene>
    <name evidence="1" type="ORF">ACFSDB_03090</name>
</gene>
<reference evidence="2" key="1">
    <citation type="journal article" date="2019" name="Int. J. Syst. Evol. Microbiol.">
        <title>The Global Catalogue of Microorganisms (GCM) 10K type strain sequencing project: providing services to taxonomists for standard genome sequencing and annotation.</title>
        <authorList>
            <consortium name="The Broad Institute Genomics Platform"/>
            <consortium name="The Broad Institute Genome Sequencing Center for Infectious Disease"/>
            <person name="Wu L."/>
            <person name="Ma J."/>
        </authorList>
    </citation>
    <scope>NUCLEOTIDE SEQUENCE [LARGE SCALE GENOMIC DNA]</scope>
    <source>
        <strain evidence="2">CGMCC 1.15475</strain>
    </source>
</reference>
<dbReference type="Proteomes" id="UP001597273">
    <property type="component" value="Unassembled WGS sequence"/>
</dbReference>
<sequence length="127" mass="14620">MHSRWVLEIPEFAYLLQQDTILEWQLYGPDKAGGYRKVRWEVKTSGVASRITAAGSRRGAVAAEVDFAAREIVFCQGEMSDGEFTEFLRHLVERTSLQVQPGLMHFIGRRRKEPENAFERDDKTPTF</sequence>